<organism evidence="1 2">
    <name type="scientific">Funneliformis geosporum</name>
    <dbReference type="NCBI Taxonomy" id="1117311"/>
    <lineage>
        <taxon>Eukaryota</taxon>
        <taxon>Fungi</taxon>
        <taxon>Fungi incertae sedis</taxon>
        <taxon>Mucoromycota</taxon>
        <taxon>Glomeromycotina</taxon>
        <taxon>Glomeromycetes</taxon>
        <taxon>Glomerales</taxon>
        <taxon>Glomeraceae</taxon>
        <taxon>Funneliformis</taxon>
    </lineage>
</organism>
<dbReference type="OrthoDB" id="2415589at2759"/>
<dbReference type="Proteomes" id="UP001153678">
    <property type="component" value="Unassembled WGS sequence"/>
</dbReference>
<accession>A0A9W4T3H8</accession>
<proteinExistence type="predicted"/>
<sequence>KKVTKRTIINSLAKAGILPDDNDSNISDNKSDDNNFEDNIEEIQLLIDELPTINPLSIEEYINIDDKLIAEEELSLEEIIDIVKTGFIKASELLNSKNNTTILDELKDKFTHMQNAQLIEIHKETSKSFNSKEIYDHPCFSRFEEFVKSTQPDIDLLTLYDKKLLQFYQELFKAKESFNIHEDYEFKAVCDTLHTRIIELEEINNSDYNGADPLTDEEIIQIFEYPNMSNNTSDGLLRRVFLWIGYYTAQR</sequence>
<protein>
    <submittedName>
        <fullName evidence="1">1917_t:CDS:1</fullName>
    </submittedName>
</protein>
<keyword evidence="2" id="KW-1185">Reference proteome</keyword>
<gene>
    <name evidence="1" type="ORF">FWILDA_LOCUS15925</name>
</gene>
<feature type="non-terminal residue" evidence="1">
    <location>
        <position position="251"/>
    </location>
</feature>
<evidence type="ECO:0000313" key="1">
    <source>
        <dbReference type="EMBL" id="CAI2193138.1"/>
    </source>
</evidence>
<dbReference type="AlphaFoldDB" id="A0A9W4T3H8"/>
<comment type="caution">
    <text evidence="1">The sequence shown here is derived from an EMBL/GenBank/DDBJ whole genome shotgun (WGS) entry which is preliminary data.</text>
</comment>
<name>A0A9W4T3H8_9GLOM</name>
<reference evidence="1" key="1">
    <citation type="submission" date="2022-08" db="EMBL/GenBank/DDBJ databases">
        <authorList>
            <person name="Kallberg Y."/>
            <person name="Tangrot J."/>
            <person name="Rosling A."/>
        </authorList>
    </citation>
    <scope>NUCLEOTIDE SEQUENCE</scope>
    <source>
        <strain evidence="1">Wild A</strain>
    </source>
</reference>
<evidence type="ECO:0000313" key="2">
    <source>
        <dbReference type="Proteomes" id="UP001153678"/>
    </source>
</evidence>
<feature type="non-terminal residue" evidence="1">
    <location>
        <position position="1"/>
    </location>
</feature>
<dbReference type="EMBL" id="CAMKVN010009137">
    <property type="protein sequence ID" value="CAI2193138.1"/>
    <property type="molecule type" value="Genomic_DNA"/>
</dbReference>